<reference evidence="2 3" key="1">
    <citation type="submission" date="2016-09" db="EMBL/GenBank/DDBJ databases">
        <title>Rhizobium sp. nov., a novel species isolated from the rice rhizosphere.</title>
        <authorList>
            <person name="Zhao J."/>
            <person name="Zhang X."/>
        </authorList>
    </citation>
    <scope>NUCLEOTIDE SEQUENCE [LARGE SCALE GENOMIC DNA]</scope>
    <source>
        <strain evidence="2 3">MH17</strain>
    </source>
</reference>
<evidence type="ECO:0000313" key="3">
    <source>
        <dbReference type="Proteomes" id="UP000186143"/>
    </source>
</evidence>
<protein>
    <submittedName>
        <fullName evidence="2">Uncharacterized protein</fullName>
    </submittedName>
</protein>
<dbReference type="Proteomes" id="UP000186143">
    <property type="component" value="Unassembled WGS sequence"/>
</dbReference>
<name>A0A1Q9AFU7_9HYPH</name>
<accession>A0A1Q9AFU7</accession>
<evidence type="ECO:0000256" key="1">
    <source>
        <dbReference type="SAM" id="SignalP"/>
    </source>
</evidence>
<feature type="chain" id="PRO_5012503127" evidence="1">
    <location>
        <begin position="20"/>
        <end position="79"/>
    </location>
</feature>
<proteinExistence type="predicted"/>
<organism evidence="2 3">
    <name type="scientific">Xaviernesmea rhizosphaerae</name>
    <dbReference type="NCBI Taxonomy" id="1672749"/>
    <lineage>
        <taxon>Bacteria</taxon>
        <taxon>Pseudomonadati</taxon>
        <taxon>Pseudomonadota</taxon>
        <taxon>Alphaproteobacteria</taxon>
        <taxon>Hyphomicrobiales</taxon>
        <taxon>Rhizobiaceae</taxon>
        <taxon>Rhizobium/Agrobacterium group</taxon>
        <taxon>Xaviernesmea</taxon>
    </lineage>
</organism>
<gene>
    <name evidence="2" type="ORF">BJF92_04530</name>
</gene>
<keyword evidence="1" id="KW-0732">Signal</keyword>
<dbReference type="EMBL" id="MKIO01000038">
    <property type="protein sequence ID" value="OLP53858.1"/>
    <property type="molecule type" value="Genomic_DNA"/>
</dbReference>
<feature type="signal peptide" evidence="1">
    <location>
        <begin position="1"/>
        <end position="19"/>
    </location>
</feature>
<sequence>MRLSAFVLALTSASAPAFAALQPPADYAREQATTVTAYDTADASGQVCVPPDPQYVPNFIRAPNGDIVGVSYTIIQYQC</sequence>
<evidence type="ECO:0000313" key="2">
    <source>
        <dbReference type="EMBL" id="OLP53858.1"/>
    </source>
</evidence>
<dbReference type="AlphaFoldDB" id="A0A1Q9AFU7"/>
<comment type="caution">
    <text evidence="2">The sequence shown here is derived from an EMBL/GenBank/DDBJ whole genome shotgun (WGS) entry which is preliminary data.</text>
</comment>